<dbReference type="InterPro" id="IPR035901">
    <property type="entry name" value="GIY-YIG_endonuc_sf"/>
</dbReference>
<proteinExistence type="predicted"/>
<evidence type="ECO:0000313" key="2">
    <source>
        <dbReference type="EMBL" id="OHA00972.1"/>
    </source>
</evidence>
<keyword evidence="2" id="KW-0255">Endonuclease</keyword>
<keyword evidence="2" id="KW-0540">Nuclease</keyword>
<dbReference type="EMBL" id="MHQK01000042">
    <property type="protein sequence ID" value="OHA00972.1"/>
    <property type="molecule type" value="Genomic_DNA"/>
</dbReference>
<organism evidence="2 3">
    <name type="scientific">Candidatus Sungbacteria bacterium RIFCSPHIGHO2_02_FULL_49_20</name>
    <dbReference type="NCBI Taxonomy" id="1802272"/>
    <lineage>
        <taxon>Bacteria</taxon>
        <taxon>Candidatus Sungiibacteriota</taxon>
    </lineage>
</organism>
<accession>A0A1G2KQT9</accession>
<evidence type="ECO:0000313" key="3">
    <source>
        <dbReference type="Proteomes" id="UP000178710"/>
    </source>
</evidence>
<comment type="caution">
    <text evidence="2">The sequence shown here is derived from an EMBL/GenBank/DDBJ whole genome shotgun (WGS) entry which is preliminary data.</text>
</comment>
<dbReference type="AlphaFoldDB" id="A0A1G2KQT9"/>
<protein>
    <submittedName>
        <fullName evidence="2">Endonuclease</fullName>
    </submittedName>
</protein>
<keyword evidence="2" id="KW-0378">Hydrolase</keyword>
<dbReference type="Pfam" id="PF01541">
    <property type="entry name" value="GIY-YIG"/>
    <property type="match status" value="1"/>
</dbReference>
<dbReference type="Gene3D" id="3.40.1440.10">
    <property type="entry name" value="GIY-YIG endonuclease"/>
    <property type="match status" value="1"/>
</dbReference>
<gene>
    <name evidence="2" type="ORF">A3C12_03365</name>
</gene>
<dbReference type="CDD" id="cd10449">
    <property type="entry name" value="GIY-YIG_SLX1_like"/>
    <property type="match status" value="1"/>
</dbReference>
<name>A0A1G2KQT9_9BACT</name>
<dbReference type="SUPFAM" id="SSF82771">
    <property type="entry name" value="GIY-YIG endonuclease"/>
    <property type="match status" value="1"/>
</dbReference>
<dbReference type="Proteomes" id="UP000178710">
    <property type="component" value="Unassembled WGS sequence"/>
</dbReference>
<evidence type="ECO:0000259" key="1">
    <source>
        <dbReference type="PROSITE" id="PS50164"/>
    </source>
</evidence>
<dbReference type="InterPro" id="IPR000305">
    <property type="entry name" value="GIY-YIG_endonuc"/>
</dbReference>
<feature type="domain" description="GIY-YIG" evidence="1">
    <location>
        <begin position="2"/>
        <end position="77"/>
    </location>
</feature>
<dbReference type="GO" id="GO:0004519">
    <property type="term" value="F:endonuclease activity"/>
    <property type="evidence" value="ECO:0007669"/>
    <property type="project" value="UniProtKB-KW"/>
</dbReference>
<dbReference type="PROSITE" id="PS50164">
    <property type="entry name" value="GIY_YIG"/>
    <property type="match status" value="1"/>
</dbReference>
<sequence>MKMITVYALKSLKRNRIYVGLTRDLNLRVKAHNSGLVFSTKGYRPWQLFHTENFKTMVEARTREKQLKSGYGKEFLKSIIPA</sequence>
<reference evidence="2 3" key="1">
    <citation type="journal article" date="2016" name="Nat. Commun.">
        <title>Thousands of microbial genomes shed light on interconnected biogeochemical processes in an aquifer system.</title>
        <authorList>
            <person name="Anantharaman K."/>
            <person name="Brown C.T."/>
            <person name="Hug L.A."/>
            <person name="Sharon I."/>
            <person name="Castelle C.J."/>
            <person name="Probst A.J."/>
            <person name="Thomas B.C."/>
            <person name="Singh A."/>
            <person name="Wilkins M.J."/>
            <person name="Karaoz U."/>
            <person name="Brodie E.L."/>
            <person name="Williams K.H."/>
            <person name="Hubbard S.S."/>
            <person name="Banfield J.F."/>
        </authorList>
    </citation>
    <scope>NUCLEOTIDE SEQUENCE [LARGE SCALE GENOMIC DNA]</scope>
</reference>